<comment type="caution">
    <text evidence="6">The sequence shown here is derived from an EMBL/GenBank/DDBJ whole genome shotgun (WGS) entry which is preliminary data.</text>
</comment>
<gene>
    <name evidence="6" type="ORF">BET01_00975</name>
</gene>
<dbReference type="InterPro" id="IPR047057">
    <property type="entry name" value="MerR_fam"/>
</dbReference>
<dbReference type="SMART" id="SM00422">
    <property type="entry name" value="HTH_MERR"/>
    <property type="match status" value="1"/>
</dbReference>
<dbReference type="Proteomes" id="UP000284277">
    <property type="component" value="Unassembled WGS sequence"/>
</dbReference>
<dbReference type="PROSITE" id="PS50937">
    <property type="entry name" value="HTH_MERR_2"/>
    <property type="match status" value="1"/>
</dbReference>
<organism evidence="6 7">
    <name type="scientific">Lacrimispora algidixylanolytica</name>
    <dbReference type="NCBI Taxonomy" id="94868"/>
    <lineage>
        <taxon>Bacteria</taxon>
        <taxon>Bacillati</taxon>
        <taxon>Bacillota</taxon>
        <taxon>Clostridia</taxon>
        <taxon>Lachnospirales</taxon>
        <taxon>Lachnospiraceae</taxon>
        <taxon>Lacrimispora</taxon>
    </lineage>
</organism>
<dbReference type="SUPFAM" id="SSF46955">
    <property type="entry name" value="Putative DNA-binding domain"/>
    <property type="match status" value="1"/>
</dbReference>
<dbReference type="Gene3D" id="1.10.1660.10">
    <property type="match status" value="1"/>
</dbReference>
<dbReference type="RefSeq" id="WP_120194895.1">
    <property type="nucleotide sequence ID" value="NZ_MCIA01000001.1"/>
</dbReference>
<dbReference type="GO" id="GO:0003677">
    <property type="term" value="F:DNA binding"/>
    <property type="evidence" value="ECO:0007669"/>
    <property type="project" value="UniProtKB-KW"/>
</dbReference>
<evidence type="ECO:0000256" key="2">
    <source>
        <dbReference type="ARBA" id="ARBA00023015"/>
    </source>
</evidence>
<keyword evidence="4" id="KW-0804">Transcription</keyword>
<protein>
    <submittedName>
        <fullName evidence="6">MerR family transcriptional regulator</fullName>
    </submittedName>
</protein>
<feature type="domain" description="HTH merR-type" evidence="5">
    <location>
        <begin position="4"/>
        <end position="73"/>
    </location>
</feature>
<keyword evidence="1" id="KW-0678">Repressor</keyword>
<dbReference type="PANTHER" id="PTHR30204:SF69">
    <property type="entry name" value="MERR-FAMILY TRANSCRIPTIONAL REGULATOR"/>
    <property type="match status" value="1"/>
</dbReference>
<dbReference type="EMBL" id="MCIA01000001">
    <property type="protein sequence ID" value="RKD34960.1"/>
    <property type="molecule type" value="Genomic_DNA"/>
</dbReference>
<dbReference type="OrthoDB" id="122388at2"/>
<accession>A0A419TBW9</accession>
<evidence type="ECO:0000256" key="4">
    <source>
        <dbReference type="ARBA" id="ARBA00023163"/>
    </source>
</evidence>
<evidence type="ECO:0000259" key="5">
    <source>
        <dbReference type="PROSITE" id="PS50937"/>
    </source>
</evidence>
<dbReference type="Pfam" id="PF00376">
    <property type="entry name" value="MerR"/>
    <property type="match status" value="1"/>
</dbReference>
<dbReference type="PANTHER" id="PTHR30204">
    <property type="entry name" value="REDOX-CYCLING DRUG-SENSING TRANSCRIPTIONAL ACTIVATOR SOXR"/>
    <property type="match status" value="1"/>
</dbReference>
<evidence type="ECO:0000313" key="7">
    <source>
        <dbReference type="Proteomes" id="UP000284277"/>
    </source>
</evidence>
<dbReference type="InterPro" id="IPR000551">
    <property type="entry name" value="MerR-type_HTH_dom"/>
</dbReference>
<evidence type="ECO:0000256" key="3">
    <source>
        <dbReference type="ARBA" id="ARBA00023125"/>
    </source>
</evidence>
<reference evidence="6 7" key="1">
    <citation type="submission" date="2016-08" db="EMBL/GenBank/DDBJ databases">
        <title>A new outlook on sporulation: Clostridium algidixylanolyticum.</title>
        <authorList>
            <person name="Poppleton D.I."/>
            <person name="Gribaldo S."/>
        </authorList>
    </citation>
    <scope>NUCLEOTIDE SEQUENCE [LARGE SCALE GENOMIC DNA]</scope>
    <source>
        <strain evidence="6 7">SPL73</strain>
    </source>
</reference>
<dbReference type="AlphaFoldDB" id="A0A419TBW9"/>
<dbReference type="GO" id="GO:0003700">
    <property type="term" value="F:DNA-binding transcription factor activity"/>
    <property type="evidence" value="ECO:0007669"/>
    <property type="project" value="InterPro"/>
</dbReference>
<name>A0A419TBW9_9FIRM</name>
<keyword evidence="2" id="KW-0805">Transcription regulation</keyword>
<sequence length="264" mass="31457">MDHLFRIGQISNLYGISIDTLRHYDRKGLLKPVVDPESGYRYYTLEHLDKLEMILVGKYLEIPLDQMKAQMEEESIEGYLFMMEEQSHYIEERLLMLKKLGQYTREMTLLLKEIQGFTNDDTFSNVIVKEKEDITIYHVDLNEILSGKESSQVKGFEAFEQWFGYEMDEEGNLMEDDQTIGLSLHAHMLSKKQLNKIFQGAKKSRIQGKYRHISFWGSEIKLKDYIQRLSLHFHLENQTFYVKFRFALVHKEKPNEYYAEIYFT</sequence>
<keyword evidence="3" id="KW-0238">DNA-binding</keyword>
<dbReference type="InterPro" id="IPR009061">
    <property type="entry name" value="DNA-bd_dom_put_sf"/>
</dbReference>
<evidence type="ECO:0000313" key="6">
    <source>
        <dbReference type="EMBL" id="RKD34960.1"/>
    </source>
</evidence>
<keyword evidence="7" id="KW-1185">Reference proteome</keyword>
<evidence type="ECO:0000256" key="1">
    <source>
        <dbReference type="ARBA" id="ARBA00022491"/>
    </source>
</evidence>
<proteinExistence type="predicted"/>